<dbReference type="InterPro" id="IPR026444">
    <property type="entry name" value="Secre_tail"/>
</dbReference>
<feature type="domain" description="Secretion system C-terminal sorting" evidence="3">
    <location>
        <begin position="1065"/>
        <end position="1141"/>
    </location>
</feature>
<dbReference type="NCBIfam" id="TIGR04183">
    <property type="entry name" value="Por_Secre_tail"/>
    <property type="match status" value="1"/>
</dbReference>
<dbReference type="InterPro" id="IPR028994">
    <property type="entry name" value="Integrin_alpha_N"/>
</dbReference>
<dbReference type="InterPro" id="IPR013783">
    <property type="entry name" value="Ig-like_fold"/>
</dbReference>
<evidence type="ECO:0000259" key="3">
    <source>
        <dbReference type="Pfam" id="PF18962"/>
    </source>
</evidence>
<keyword evidence="5" id="KW-1185">Reference proteome</keyword>
<organism evidence="4 5">
    <name type="scientific">Hymenobacter glaciei</name>
    <dbReference type="NCBI Taxonomy" id="877209"/>
    <lineage>
        <taxon>Bacteria</taxon>
        <taxon>Pseudomonadati</taxon>
        <taxon>Bacteroidota</taxon>
        <taxon>Cytophagia</taxon>
        <taxon>Cytophagales</taxon>
        <taxon>Hymenobacteraceae</taxon>
        <taxon>Hymenobacter</taxon>
    </lineage>
</organism>
<dbReference type="Proteomes" id="UP001501469">
    <property type="component" value="Unassembled WGS sequence"/>
</dbReference>
<dbReference type="InterPro" id="IPR013517">
    <property type="entry name" value="FG-GAP"/>
</dbReference>
<dbReference type="SUPFAM" id="SSF81296">
    <property type="entry name" value="E set domains"/>
    <property type="match status" value="1"/>
</dbReference>
<feature type="signal peptide" evidence="2">
    <location>
        <begin position="1"/>
        <end position="37"/>
    </location>
</feature>
<dbReference type="Pfam" id="PF18962">
    <property type="entry name" value="Por_Secre_tail"/>
    <property type="match status" value="1"/>
</dbReference>
<dbReference type="Gene3D" id="2.130.10.130">
    <property type="entry name" value="Integrin alpha, N-terminal"/>
    <property type="match status" value="1"/>
</dbReference>
<dbReference type="PANTHER" id="PTHR46580:SF2">
    <property type="entry name" value="MAM DOMAIN-CONTAINING PROTEIN"/>
    <property type="match status" value="1"/>
</dbReference>
<evidence type="ECO:0000313" key="4">
    <source>
        <dbReference type="EMBL" id="GAA4038977.1"/>
    </source>
</evidence>
<sequence length="1143" mass="113018">MKNLFPIATVHLITAHRAGRALALAGALLAPAGAARAQTPATFAAVSTYPIGASTRPTSVAVADVNGDGRPDIVTANFTDNTAGVLLGQAGGSFAAVITYSTGAGSQPFDVAVADMNGDGRLDIVTANFASDNAGVLLGQAGGGFAAVSTYPTGPFSRPSGVALADVNSDGRLDIVTANYNTDDIGVLLGQAGGGFAAVSTYPAGSSSAPYSVAVADVNGDGRPDIATANGGSSTAGVLLGQAGGGFAAVSTYPVGAGSRPTSVALADVSGDGRLDIVTANYTSDNIGVLHGQAGGGFAAVSTYSTGASTLPTDVAVADVNSDGRLDIVTANYYPSTYNGGGSTVGVLLGQSGGGFATVSTYPTGAGTEPYGVAVADLNGDGKPDIVTANYVSDDVGVLLNTTAAAAAPTLTSVNPASGPVGTSVTLTGTNLTGPVGVSFNGTAATTFAGVNSTTVTATVPTGTTTGLVTVTTPSGTSNGVTFTLTSPPPTDLVVSTGTLASPTPIPAGTYNTITVTGTGVGQLVGATTLNTALVVQSGGALLTNCQPLTGAGTFTLAAGATLAICDPDGIAASGATGAVQTTGARSFSTDAGYLYNGTAAQITGSGLPAQVRNLGTTNANSVTLSAPTSVAQVLTVGGAGNLVLNGQALVLLSSAAGTGLAVNSGTGVVSGTATVQRYIDPSLNAGPGYRHYSSPVANTTVGDLATAGFTPTLTTSYNASATPGTTTPFPTVFGYDQARVPLANAYAPFDRGYVVPAALASPLAVGQGYAVNIAGNQLVDFVGTLTNGDQAPLALARVAGNPDAGWQLLGNPYPAPLDYALVAPADRPNLDAAIYVYSSSGPYVGQYRSYLPPVGGNPGIGNGVLPVAQGFFARVSAGQTSGALTFRNSQRLTAPNATPFQRPNADPRPLVQLDLRGATGPADALYAYAQTGATPAFDSQFDAEKISNSTGLNLSSTATSGQRLAIDGRPVFDAATVLALNIGVPAAGTYTLSAASLNNLPTGLDAYLRDAQTGQTVNLRTQPTYIFAVTAAQATALLVGRFTLQFSATALATAPALTATQVELYPNPAHARFSVQLPGVLGAATVQAELLNALGQVVRRQSAVLPASGTTLAVETDGLAAGVYTLHLQAGNASLAKRVVLQ</sequence>
<proteinExistence type="predicted"/>
<dbReference type="InterPro" id="IPR014756">
    <property type="entry name" value="Ig_E-set"/>
</dbReference>
<evidence type="ECO:0000256" key="2">
    <source>
        <dbReference type="SAM" id="SignalP"/>
    </source>
</evidence>
<comment type="caution">
    <text evidence="4">The sequence shown here is derived from an EMBL/GenBank/DDBJ whole genome shotgun (WGS) entry which is preliminary data.</text>
</comment>
<gene>
    <name evidence="4" type="ORF">GCM10022409_25800</name>
</gene>
<protein>
    <recommendedName>
        <fullName evidence="3">Secretion system C-terminal sorting domain-containing protein</fullName>
    </recommendedName>
</protein>
<evidence type="ECO:0000313" key="5">
    <source>
        <dbReference type="Proteomes" id="UP001501469"/>
    </source>
</evidence>
<name>A0ABP7UAH6_9BACT</name>
<accession>A0ABP7UAH6</accession>
<dbReference type="Gene3D" id="2.30.30.100">
    <property type="match status" value="3"/>
</dbReference>
<dbReference type="RefSeq" id="WP_345055086.1">
    <property type="nucleotide sequence ID" value="NZ_BAABDK010000017.1"/>
</dbReference>
<dbReference type="SUPFAM" id="SSF69318">
    <property type="entry name" value="Integrin alpha N-terminal domain"/>
    <property type="match status" value="1"/>
</dbReference>
<dbReference type="EMBL" id="BAABDK010000017">
    <property type="protein sequence ID" value="GAA4038977.1"/>
    <property type="molecule type" value="Genomic_DNA"/>
</dbReference>
<dbReference type="Gene3D" id="2.60.40.10">
    <property type="entry name" value="Immunoglobulins"/>
    <property type="match status" value="1"/>
</dbReference>
<dbReference type="PANTHER" id="PTHR46580">
    <property type="entry name" value="SENSOR KINASE-RELATED"/>
    <property type="match status" value="1"/>
</dbReference>
<evidence type="ECO:0000256" key="1">
    <source>
        <dbReference type="ARBA" id="ARBA00022729"/>
    </source>
</evidence>
<keyword evidence="1 2" id="KW-0732">Signal</keyword>
<feature type="chain" id="PRO_5046499665" description="Secretion system C-terminal sorting domain-containing protein" evidence="2">
    <location>
        <begin position="38"/>
        <end position="1143"/>
    </location>
</feature>
<reference evidence="5" key="1">
    <citation type="journal article" date="2019" name="Int. J. Syst. Evol. Microbiol.">
        <title>The Global Catalogue of Microorganisms (GCM) 10K type strain sequencing project: providing services to taxonomists for standard genome sequencing and annotation.</title>
        <authorList>
            <consortium name="The Broad Institute Genomics Platform"/>
            <consortium name="The Broad Institute Genome Sequencing Center for Infectious Disease"/>
            <person name="Wu L."/>
            <person name="Ma J."/>
        </authorList>
    </citation>
    <scope>NUCLEOTIDE SEQUENCE [LARGE SCALE GENOMIC DNA]</scope>
    <source>
        <strain evidence="5">JCM 17225</strain>
    </source>
</reference>
<dbReference type="Pfam" id="PF13517">
    <property type="entry name" value="FG-GAP_3"/>
    <property type="match status" value="4"/>
</dbReference>